<dbReference type="SUPFAM" id="SSF52058">
    <property type="entry name" value="L domain-like"/>
    <property type="match status" value="1"/>
</dbReference>
<dbReference type="InterPro" id="IPR032675">
    <property type="entry name" value="LRR_dom_sf"/>
</dbReference>
<protein>
    <recommendedName>
        <fullName evidence="10">Ig-like domain-containing protein</fullName>
    </recommendedName>
</protein>
<feature type="compositionally biased region" description="Pro residues" evidence="7">
    <location>
        <begin position="888"/>
        <end position="897"/>
    </location>
</feature>
<feature type="compositionally biased region" description="Basic and acidic residues" evidence="7">
    <location>
        <begin position="425"/>
        <end position="434"/>
    </location>
</feature>
<evidence type="ECO:0000256" key="6">
    <source>
        <dbReference type="SAM" id="Coils"/>
    </source>
</evidence>
<dbReference type="InterPro" id="IPR003591">
    <property type="entry name" value="Leu-rich_rpt_typical-subtyp"/>
</dbReference>
<evidence type="ECO:0000256" key="7">
    <source>
        <dbReference type="SAM" id="MobiDB-lite"/>
    </source>
</evidence>
<evidence type="ECO:0000256" key="1">
    <source>
        <dbReference type="ARBA" id="ARBA00022614"/>
    </source>
</evidence>
<dbReference type="PANTHER" id="PTHR24366">
    <property type="entry name" value="IG(IMMUNOGLOBULIN) AND LRR(LEUCINE RICH REPEAT) DOMAINS"/>
    <property type="match status" value="1"/>
</dbReference>
<feature type="region of interest" description="Disordered" evidence="7">
    <location>
        <begin position="459"/>
        <end position="478"/>
    </location>
</feature>
<evidence type="ECO:0000256" key="5">
    <source>
        <dbReference type="ARBA" id="ARBA00023180"/>
    </source>
</evidence>
<dbReference type="Pfam" id="PF13855">
    <property type="entry name" value="LRR_8"/>
    <property type="match status" value="1"/>
</dbReference>
<feature type="region of interest" description="Disordered" evidence="7">
    <location>
        <begin position="769"/>
        <end position="817"/>
    </location>
</feature>
<accession>A0AAW0TQF4</accession>
<keyword evidence="8" id="KW-0472">Membrane</keyword>
<feature type="coiled-coil region" evidence="6">
    <location>
        <begin position="723"/>
        <end position="750"/>
    </location>
</feature>
<evidence type="ECO:0000313" key="12">
    <source>
        <dbReference type="Proteomes" id="UP001487740"/>
    </source>
</evidence>
<evidence type="ECO:0000256" key="8">
    <source>
        <dbReference type="SAM" id="Phobius"/>
    </source>
</evidence>
<dbReference type="InterPro" id="IPR036179">
    <property type="entry name" value="Ig-like_dom_sf"/>
</dbReference>
<feature type="chain" id="PRO_5043418509" description="Ig-like domain-containing protein" evidence="9">
    <location>
        <begin position="32"/>
        <end position="897"/>
    </location>
</feature>
<keyword evidence="2 9" id="KW-0732">Signal</keyword>
<sequence>MNPWSHHRDLRRSGRLRTAVVWAWVWSFAWAWAVCGATGTCPKVCECKWRDGKQTVSCPDAEFIDIPRGLDPSTQVLNLKHNNLQILPRDAFVDTGLVNLQKVWLNYCNLKHLDRGAFNMLANLVELDLSHNLLRVVPSEALADVPGLRELRLAYNYISSLPEEAFTTTPDLVHLVISQNHIDIINDRAFRGLTRLEVLKLSNNRLSGLDSSAVHPLVAIHELHLDGNPWHCDCRLRPLRRWMIERNVAFLEPPTCVQPDRVKNKSWQALQLDEFVCVPKLTAVAPRVLAAHGENVSLSCRVENDVDATVSWFLGDRLIRNTSERHRVLETAAASQDSRLSNLTLAGAGPRDQGTYRCVAINKAGSAEANLTLQVSNEVAEVRLVTMDRVFVTGGLLTAMAMIVVVLLLLTAILLRRRQQARLRRGPETDHKTETPQLSQGRGSISSDSHPKLADYHIVPTNDLDEPSPLPTHSDKSWMLRDASVDDFPSTKEIDKSSSYNESEQRKLSKPRPSASGKASSPSTVSYVEIPKSELAVAGLPPADERLRWREAAAEGKDNRLLQMASQRGSQLSMASGSRYPDLLDLHYTQQQKQQLQQQPRPPLQLLNPAYCTLPRSSSGLLAGATAGSPPGLDSLFQETSFSLPSSIRYRCASWVDLGECETASNSLPSYPRPHVRPQLSLPSDSPILKSHRDTLTELLNVHRGERGTAGGAAGGSKDPCNLEYHAAQLEKFLLEYRKLQEQLYRMKESYEASHRSEGREGATLAEFNGEDDNENVPPPCPETPTSSLPRYPQAAASSDSPEDPMEDPTLASTEPLRSILKRRYEEGGRGLPGLQGLLGLHGLQGLQTLKGLQEAKSLQNHKGSSYSKSASFGESPQPLRPSLALPSLPPRPDPES</sequence>
<name>A0AAW0TQF4_SCYPA</name>
<reference evidence="11 12" key="1">
    <citation type="submission" date="2023-03" db="EMBL/GenBank/DDBJ databases">
        <title>High-quality genome of Scylla paramamosain provides insights in environmental adaptation.</title>
        <authorList>
            <person name="Zhang L."/>
        </authorList>
    </citation>
    <scope>NUCLEOTIDE SEQUENCE [LARGE SCALE GENOMIC DNA]</scope>
    <source>
        <strain evidence="11">LZ_2023a</strain>
        <tissue evidence="11">Muscle</tissue>
    </source>
</reference>
<feature type="region of interest" description="Disordered" evidence="7">
    <location>
        <begin position="422"/>
        <end position="453"/>
    </location>
</feature>
<dbReference type="PANTHER" id="PTHR24366:SF140">
    <property type="entry name" value="IP22191P"/>
    <property type="match status" value="1"/>
</dbReference>
<dbReference type="EMBL" id="JARAKH010000027">
    <property type="protein sequence ID" value="KAK8389772.1"/>
    <property type="molecule type" value="Genomic_DNA"/>
</dbReference>
<dbReference type="SMART" id="SM00082">
    <property type="entry name" value="LRRCT"/>
    <property type="match status" value="1"/>
</dbReference>
<dbReference type="InterPro" id="IPR003598">
    <property type="entry name" value="Ig_sub2"/>
</dbReference>
<evidence type="ECO:0000313" key="11">
    <source>
        <dbReference type="EMBL" id="KAK8389772.1"/>
    </source>
</evidence>
<comment type="caution">
    <text evidence="11">The sequence shown here is derived from an EMBL/GenBank/DDBJ whole genome shotgun (WGS) entry which is preliminary data.</text>
</comment>
<feature type="transmembrane region" description="Helical" evidence="8">
    <location>
        <begin position="390"/>
        <end position="415"/>
    </location>
</feature>
<dbReference type="InterPro" id="IPR013783">
    <property type="entry name" value="Ig-like_fold"/>
</dbReference>
<dbReference type="SMART" id="SM00408">
    <property type="entry name" value="IGc2"/>
    <property type="match status" value="1"/>
</dbReference>
<evidence type="ECO:0000259" key="10">
    <source>
        <dbReference type="PROSITE" id="PS50835"/>
    </source>
</evidence>
<dbReference type="InterPro" id="IPR013098">
    <property type="entry name" value="Ig_I-set"/>
</dbReference>
<keyword evidence="8" id="KW-0812">Transmembrane</keyword>
<organism evidence="11 12">
    <name type="scientific">Scylla paramamosain</name>
    <name type="common">Mud crab</name>
    <dbReference type="NCBI Taxonomy" id="85552"/>
    <lineage>
        <taxon>Eukaryota</taxon>
        <taxon>Metazoa</taxon>
        <taxon>Ecdysozoa</taxon>
        <taxon>Arthropoda</taxon>
        <taxon>Crustacea</taxon>
        <taxon>Multicrustacea</taxon>
        <taxon>Malacostraca</taxon>
        <taxon>Eumalacostraca</taxon>
        <taxon>Eucarida</taxon>
        <taxon>Decapoda</taxon>
        <taxon>Pleocyemata</taxon>
        <taxon>Brachyura</taxon>
        <taxon>Eubrachyura</taxon>
        <taxon>Portunoidea</taxon>
        <taxon>Portunidae</taxon>
        <taxon>Portuninae</taxon>
        <taxon>Scylla</taxon>
    </lineage>
</organism>
<keyword evidence="12" id="KW-1185">Reference proteome</keyword>
<dbReference type="Pfam" id="PF07679">
    <property type="entry name" value="I-set"/>
    <property type="match status" value="1"/>
</dbReference>
<evidence type="ECO:0000256" key="4">
    <source>
        <dbReference type="ARBA" id="ARBA00023157"/>
    </source>
</evidence>
<dbReference type="SUPFAM" id="SSF48726">
    <property type="entry name" value="Immunoglobulin"/>
    <property type="match status" value="1"/>
</dbReference>
<keyword evidence="5" id="KW-0325">Glycoprotein</keyword>
<dbReference type="FunFam" id="3.80.10.10:FF:000082">
    <property type="entry name" value="Leucine-rich repeat-containing 24"/>
    <property type="match status" value="1"/>
</dbReference>
<feature type="region of interest" description="Disordered" evidence="7">
    <location>
        <begin position="666"/>
        <end position="688"/>
    </location>
</feature>
<keyword evidence="6" id="KW-0175">Coiled coil</keyword>
<feature type="compositionally biased region" description="Polar residues" evidence="7">
    <location>
        <begin position="435"/>
        <end position="448"/>
    </location>
</feature>
<proteinExistence type="predicted"/>
<feature type="region of interest" description="Disordered" evidence="7">
    <location>
        <begin position="489"/>
        <end position="525"/>
    </location>
</feature>
<evidence type="ECO:0000256" key="9">
    <source>
        <dbReference type="SAM" id="SignalP"/>
    </source>
</evidence>
<feature type="compositionally biased region" description="Low complexity" evidence="7">
    <location>
        <begin position="876"/>
        <end position="887"/>
    </location>
</feature>
<feature type="region of interest" description="Disordered" evidence="7">
    <location>
        <begin position="855"/>
        <end position="897"/>
    </location>
</feature>
<dbReference type="InterPro" id="IPR007110">
    <property type="entry name" value="Ig-like_dom"/>
</dbReference>
<keyword evidence="3" id="KW-0677">Repeat</keyword>
<dbReference type="PROSITE" id="PS51450">
    <property type="entry name" value="LRR"/>
    <property type="match status" value="3"/>
</dbReference>
<dbReference type="AlphaFoldDB" id="A0AAW0TQF4"/>
<keyword evidence="8" id="KW-1133">Transmembrane helix</keyword>
<gene>
    <name evidence="11" type="ORF">O3P69_009045</name>
</gene>
<dbReference type="SMART" id="SM00409">
    <property type="entry name" value="IG"/>
    <property type="match status" value="1"/>
</dbReference>
<dbReference type="Proteomes" id="UP001487740">
    <property type="component" value="Unassembled WGS sequence"/>
</dbReference>
<dbReference type="Gene3D" id="2.60.40.10">
    <property type="entry name" value="Immunoglobulins"/>
    <property type="match status" value="1"/>
</dbReference>
<dbReference type="PROSITE" id="PS50835">
    <property type="entry name" value="IG_LIKE"/>
    <property type="match status" value="1"/>
</dbReference>
<keyword evidence="4" id="KW-1015">Disulfide bond</keyword>
<dbReference type="InterPro" id="IPR000483">
    <property type="entry name" value="Cys-rich_flank_reg_C"/>
</dbReference>
<dbReference type="SMART" id="SM00369">
    <property type="entry name" value="LRR_TYP"/>
    <property type="match status" value="6"/>
</dbReference>
<evidence type="ECO:0000256" key="3">
    <source>
        <dbReference type="ARBA" id="ARBA00022737"/>
    </source>
</evidence>
<dbReference type="InterPro" id="IPR003599">
    <property type="entry name" value="Ig_sub"/>
</dbReference>
<dbReference type="Gene3D" id="3.80.10.10">
    <property type="entry name" value="Ribonuclease Inhibitor"/>
    <property type="match status" value="2"/>
</dbReference>
<evidence type="ECO:0000256" key="2">
    <source>
        <dbReference type="ARBA" id="ARBA00022729"/>
    </source>
</evidence>
<dbReference type="InterPro" id="IPR001611">
    <property type="entry name" value="Leu-rich_rpt"/>
</dbReference>
<feature type="domain" description="Ig-like" evidence="10">
    <location>
        <begin position="279"/>
        <end position="376"/>
    </location>
</feature>
<keyword evidence="1" id="KW-0433">Leucine-rich repeat</keyword>
<feature type="signal peptide" evidence="9">
    <location>
        <begin position="1"/>
        <end position="31"/>
    </location>
</feature>
<feature type="compositionally biased region" description="Polar residues" evidence="7">
    <location>
        <begin position="857"/>
        <end position="875"/>
    </location>
</feature>